<dbReference type="InParanoid" id="K5XDC6"/>
<dbReference type="RefSeq" id="XP_007328784.1">
    <property type="nucleotide sequence ID" value="XM_007328722.1"/>
</dbReference>
<dbReference type="Pfam" id="PF20415">
    <property type="entry name" value="DUF6699"/>
    <property type="match status" value="1"/>
</dbReference>
<evidence type="ECO:0000313" key="3">
    <source>
        <dbReference type="Proteomes" id="UP000008493"/>
    </source>
</evidence>
<keyword evidence="3" id="KW-1185">Reference proteome</keyword>
<dbReference type="OrthoDB" id="3045421at2759"/>
<gene>
    <name evidence="2" type="ORF">AGABI1DRAFT_91067</name>
</gene>
<protein>
    <recommendedName>
        <fullName evidence="1">DUF6699 domain-containing protein</fullName>
    </recommendedName>
</protein>
<dbReference type="HOGENOM" id="CLU_1199508_0_0_1"/>
<evidence type="ECO:0000259" key="1">
    <source>
        <dbReference type="Pfam" id="PF20415"/>
    </source>
</evidence>
<evidence type="ECO:0000313" key="2">
    <source>
        <dbReference type="EMBL" id="EKM81348.1"/>
    </source>
</evidence>
<accession>K5XDC6</accession>
<proteinExistence type="predicted"/>
<dbReference type="InterPro" id="IPR046522">
    <property type="entry name" value="DUF6699"/>
</dbReference>
<dbReference type="Proteomes" id="UP000008493">
    <property type="component" value="Unassembled WGS sequence"/>
</dbReference>
<dbReference type="GeneID" id="18832390"/>
<dbReference type="AlphaFoldDB" id="K5XDC6"/>
<dbReference type="EMBL" id="JH971388">
    <property type="protein sequence ID" value="EKM81348.1"/>
    <property type="molecule type" value="Genomic_DNA"/>
</dbReference>
<dbReference type="KEGG" id="abp:AGABI1DRAFT91067"/>
<name>K5XDC6_AGABU</name>
<sequence>MIPPTPRSRPKDLPDDLNATTVDIMFGRHEIYPSPLLFEERAEIRRNIDHSLKYQHFPHVVVTPVATTSKKDLYPEGRATAIKDNGSPFSLTFPEADHPATNPPLSAMDISTPGPWRNIVISQKPAGGFVTCGDVQREVVRWIRETADQEEGDDGSMPWSAIETIYFPDGTDVQVELWRWRGLKRRDRENDAWEMFL</sequence>
<reference evidence="3" key="1">
    <citation type="journal article" date="2012" name="Proc. Natl. Acad. Sci. U.S.A.">
        <title>Genome sequence of the button mushroom Agaricus bisporus reveals mechanisms governing adaptation to a humic-rich ecological niche.</title>
        <authorList>
            <person name="Morin E."/>
            <person name="Kohler A."/>
            <person name="Baker A.R."/>
            <person name="Foulongne-Oriol M."/>
            <person name="Lombard V."/>
            <person name="Nagy L.G."/>
            <person name="Ohm R.A."/>
            <person name="Patyshakuliyeva A."/>
            <person name="Brun A."/>
            <person name="Aerts A.L."/>
            <person name="Bailey A.M."/>
            <person name="Billette C."/>
            <person name="Coutinho P.M."/>
            <person name="Deakin G."/>
            <person name="Doddapaneni H."/>
            <person name="Floudas D."/>
            <person name="Grimwood J."/>
            <person name="Hilden K."/>
            <person name="Kuees U."/>
            <person name="LaButti K.M."/>
            <person name="Lapidus A."/>
            <person name="Lindquist E.A."/>
            <person name="Lucas S.M."/>
            <person name="Murat C."/>
            <person name="Riley R.W."/>
            <person name="Salamov A.A."/>
            <person name="Schmutz J."/>
            <person name="Subramanian V."/>
            <person name="Woesten H.A.B."/>
            <person name="Xu J."/>
            <person name="Eastwood D.C."/>
            <person name="Foster G.D."/>
            <person name="Sonnenberg A.S."/>
            <person name="Cullen D."/>
            <person name="de Vries R.P."/>
            <person name="Lundell T."/>
            <person name="Hibbett D.S."/>
            <person name="Henrissat B."/>
            <person name="Burton K.S."/>
            <person name="Kerrigan R.W."/>
            <person name="Challen M.P."/>
            <person name="Grigoriev I.V."/>
            <person name="Martin F."/>
        </authorList>
    </citation>
    <scope>NUCLEOTIDE SEQUENCE [LARGE SCALE GENOMIC DNA]</scope>
    <source>
        <strain evidence="3">JB137-S8 / ATCC MYA-4627 / FGSC 10392</strain>
    </source>
</reference>
<organism evidence="2 3">
    <name type="scientific">Agaricus bisporus var. burnettii (strain JB137-S8 / ATCC MYA-4627 / FGSC 10392)</name>
    <name type="common">White button mushroom</name>
    <dbReference type="NCBI Taxonomy" id="597362"/>
    <lineage>
        <taxon>Eukaryota</taxon>
        <taxon>Fungi</taxon>
        <taxon>Dikarya</taxon>
        <taxon>Basidiomycota</taxon>
        <taxon>Agaricomycotina</taxon>
        <taxon>Agaricomycetes</taxon>
        <taxon>Agaricomycetidae</taxon>
        <taxon>Agaricales</taxon>
        <taxon>Agaricineae</taxon>
        <taxon>Agaricaceae</taxon>
        <taxon>Agaricus</taxon>
    </lineage>
</organism>
<feature type="domain" description="DUF6699" evidence="1">
    <location>
        <begin position="91"/>
        <end position="151"/>
    </location>
</feature>